<keyword evidence="1" id="KW-0812">Transmembrane</keyword>
<feature type="transmembrane region" description="Helical" evidence="1">
    <location>
        <begin position="37"/>
        <end position="57"/>
    </location>
</feature>
<evidence type="ECO:0000256" key="1">
    <source>
        <dbReference type="SAM" id="Phobius"/>
    </source>
</evidence>
<organism evidence="2 3">
    <name type="scientific">Leptolyngbya foveolarum</name>
    <dbReference type="NCBI Taxonomy" id="47253"/>
    <lineage>
        <taxon>Bacteria</taxon>
        <taxon>Bacillati</taxon>
        <taxon>Cyanobacteriota</taxon>
        <taxon>Cyanophyceae</taxon>
        <taxon>Leptolyngbyales</taxon>
        <taxon>Leptolyngbyaceae</taxon>
        <taxon>Leptolyngbya group</taxon>
        <taxon>Leptolyngbya</taxon>
    </lineage>
</organism>
<reference evidence="2 3" key="2">
    <citation type="submission" date="2018-06" db="EMBL/GenBank/DDBJ databases">
        <title>Metagenomic assembly of (sub)arctic Cyanobacteria and their associated microbiome from non-axenic cultures.</title>
        <authorList>
            <person name="Baurain D."/>
        </authorList>
    </citation>
    <scope>NUCLEOTIDE SEQUENCE [LARGE SCALE GENOMIC DNA]</scope>
    <source>
        <strain evidence="2">ULC129bin1</strain>
    </source>
</reference>
<keyword evidence="1" id="KW-0472">Membrane</keyword>
<evidence type="ECO:0000313" key="3">
    <source>
        <dbReference type="Proteomes" id="UP000249354"/>
    </source>
</evidence>
<evidence type="ECO:0000313" key="2">
    <source>
        <dbReference type="EMBL" id="PZO13152.1"/>
    </source>
</evidence>
<gene>
    <name evidence="2" type="ORF">DCF25_16520</name>
</gene>
<accession>A0A2W4TWL9</accession>
<protein>
    <submittedName>
        <fullName evidence="2">Uncharacterized protein</fullName>
    </submittedName>
</protein>
<dbReference type="AlphaFoldDB" id="A0A2W4TWL9"/>
<keyword evidence="1" id="KW-1133">Transmembrane helix</keyword>
<proteinExistence type="predicted"/>
<comment type="caution">
    <text evidence="2">The sequence shown here is derived from an EMBL/GenBank/DDBJ whole genome shotgun (WGS) entry which is preliminary data.</text>
</comment>
<reference evidence="3" key="1">
    <citation type="submission" date="2018-04" db="EMBL/GenBank/DDBJ databases">
        <authorList>
            <person name="Cornet L."/>
        </authorList>
    </citation>
    <scope>NUCLEOTIDE SEQUENCE [LARGE SCALE GENOMIC DNA]</scope>
</reference>
<dbReference type="EMBL" id="QBMC01000132">
    <property type="protein sequence ID" value="PZO13152.1"/>
    <property type="molecule type" value="Genomic_DNA"/>
</dbReference>
<dbReference type="Proteomes" id="UP000249354">
    <property type="component" value="Unassembled WGS sequence"/>
</dbReference>
<name>A0A2W4TWL9_9CYAN</name>
<sequence>MVAIFGRKTNQENSTACGFSYLKPIAKKLPKPKSRRWLNAVWTVAHVGAIAGAFWLAQVPGSKQAPIESVAEAGGLYEAVGMPEYLAFAEAYEKQQTAALIAEAQQKSERADELMALASYEAADSILGYRPGQEIKTTTLVKVTCDQGLQGETATVRQIEGKYQDGVLRNLESCNAGVLQPGDAIGIAGKYQASLENLP</sequence>